<keyword evidence="7" id="KW-1185">Reference proteome</keyword>
<dbReference type="Proteomes" id="UP001565368">
    <property type="component" value="Unassembled WGS sequence"/>
</dbReference>
<feature type="transmembrane region" description="Helical" evidence="5">
    <location>
        <begin position="211"/>
        <end position="231"/>
    </location>
</feature>
<keyword evidence="4 5" id="KW-0472">Membrane</keyword>
<dbReference type="PANTHER" id="PTHR11706">
    <property type="entry name" value="SOLUTE CARRIER PROTEIN FAMILY 11 MEMBER"/>
    <property type="match status" value="1"/>
</dbReference>
<evidence type="ECO:0000256" key="4">
    <source>
        <dbReference type="ARBA" id="ARBA00023136"/>
    </source>
</evidence>
<feature type="transmembrane region" description="Helical" evidence="5">
    <location>
        <begin position="12"/>
        <end position="29"/>
    </location>
</feature>
<evidence type="ECO:0000256" key="3">
    <source>
        <dbReference type="ARBA" id="ARBA00022989"/>
    </source>
</evidence>
<comment type="caution">
    <text evidence="6">The sequence shown here is derived from an EMBL/GenBank/DDBJ whole genome shotgun (WGS) entry which is preliminary data.</text>
</comment>
<feature type="transmembrane region" description="Helical" evidence="5">
    <location>
        <begin position="168"/>
        <end position="191"/>
    </location>
</feature>
<keyword evidence="3 5" id="KW-1133">Transmembrane helix</keyword>
<keyword evidence="2 5" id="KW-0812">Transmembrane</keyword>
<dbReference type="NCBIfam" id="NF037982">
    <property type="entry name" value="Nramp_1"/>
    <property type="match status" value="1"/>
</dbReference>
<feature type="transmembrane region" description="Helical" evidence="5">
    <location>
        <begin position="406"/>
        <end position="432"/>
    </location>
</feature>
<sequence length="584" mass="62731">MTSLRAVRAWLKRHLCFIGPGLVAAVAYVDPGNWATDLQAGAEFGYKLLFIVFVAGVAAVILQILSVRLGAVTSQSLPQQTRALFLRGEARWPRYRRLLRVGLWTLWALAEIAIIATDLAELIGSAIALNMLFPRLPLWAGVLITAVDVLVVLLFFRSDSGRKGMMFFEIVIVSLVLAVFVSFAILLHLIKPEWREVFLGLVPSKTLFKPGALYLGVGIIGATVMPHALFLGSSLATVDRLGMLPVPPSRKPKRRNVALPALNVFGGLRRRLGGRERAATPDNVELAEIELPREARAGPSTLAVVAADVSPLPKDAGAEDDKEDTGDFAAAQKRYEREVRAFDRIDWVRLHVNHASVDTVYSLFGFALTINSAILTLAGAAFFYSTTGANKDDASLFGAHALLKSYIGNGAAIIFALALLCAGQSASITATLAGQIVSEGFLEWRTSPFVRRLITRLIGVIPATVIAVAVGPKGMDDMLVASQVILSIVLPTVTVPLVYLCSQDSVMSVEGPVEERPLAQVDRASVDTPDVDVAAPVAPSPSPPPRARRSFASPKWLTGIGYLLCFVVILANGYVIVELALGNG</sequence>
<comment type="subcellular location">
    <subcellularLocation>
        <location evidence="1">Membrane</location>
        <topology evidence="1">Multi-pass membrane protein</topology>
    </subcellularLocation>
</comment>
<accession>A0ABR3Q6V6</accession>
<name>A0ABR3Q6V6_9TREE</name>
<evidence type="ECO:0000313" key="7">
    <source>
        <dbReference type="Proteomes" id="UP001565368"/>
    </source>
</evidence>
<feature type="transmembrane region" description="Helical" evidence="5">
    <location>
        <begin position="49"/>
        <end position="77"/>
    </location>
</feature>
<dbReference type="Pfam" id="PF01566">
    <property type="entry name" value="Nramp"/>
    <property type="match status" value="2"/>
</dbReference>
<dbReference type="GeneID" id="95985245"/>
<feature type="transmembrane region" description="Helical" evidence="5">
    <location>
        <begin position="98"/>
        <end position="116"/>
    </location>
</feature>
<feature type="transmembrane region" description="Helical" evidence="5">
    <location>
        <begin position="359"/>
        <end position="386"/>
    </location>
</feature>
<dbReference type="PANTHER" id="PTHR11706:SF101">
    <property type="entry name" value="MANGANESE TRANSPORTER SMF1"/>
    <property type="match status" value="1"/>
</dbReference>
<feature type="transmembrane region" description="Helical" evidence="5">
    <location>
        <begin position="556"/>
        <end position="577"/>
    </location>
</feature>
<proteinExistence type="predicted"/>
<gene>
    <name evidence="6" type="primary">SMF1</name>
    <name evidence="6" type="ORF">Q8F55_004202</name>
</gene>
<protein>
    <submittedName>
        <fullName evidence="6">Manganese transporter smf1</fullName>
    </submittedName>
</protein>
<dbReference type="EMBL" id="JBBXJM010000003">
    <property type="protein sequence ID" value="KAL1410197.1"/>
    <property type="molecule type" value="Genomic_DNA"/>
</dbReference>
<organism evidence="6 7">
    <name type="scientific">Vanrija albida</name>
    <dbReference type="NCBI Taxonomy" id="181172"/>
    <lineage>
        <taxon>Eukaryota</taxon>
        <taxon>Fungi</taxon>
        <taxon>Dikarya</taxon>
        <taxon>Basidiomycota</taxon>
        <taxon>Agaricomycotina</taxon>
        <taxon>Tremellomycetes</taxon>
        <taxon>Trichosporonales</taxon>
        <taxon>Trichosporonaceae</taxon>
        <taxon>Vanrija</taxon>
    </lineage>
</organism>
<feature type="transmembrane region" description="Helical" evidence="5">
    <location>
        <begin position="478"/>
        <end position="500"/>
    </location>
</feature>
<evidence type="ECO:0000256" key="2">
    <source>
        <dbReference type="ARBA" id="ARBA00022692"/>
    </source>
</evidence>
<dbReference type="RefSeq" id="XP_069210141.1">
    <property type="nucleotide sequence ID" value="XM_069352723.1"/>
</dbReference>
<feature type="transmembrane region" description="Helical" evidence="5">
    <location>
        <begin position="453"/>
        <end position="472"/>
    </location>
</feature>
<reference evidence="6 7" key="1">
    <citation type="submission" date="2023-08" db="EMBL/GenBank/DDBJ databases">
        <title>Annotated Genome Sequence of Vanrija albida AlHP1.</title>
        <authorList>
            <person name="Herzog R."/>
        </authorList>
    </citation>
    <scope>NUCLEOTIDE SEQUENCE [LARGE SCALE GENOMIC DNA]</scope>
    <source>
        <strain evidence="6 7">AlHP1</strain>
    </source>
</reference>
<feature type="transmembrane region" description="Helical" evidence="5">
    <location>
        <begin position="136"/>
        <end position="156"/>
    </location>
</feature>
<evidence type="ECO:0000313" key="6">
    <source>
        <dbReference type="EMBL" id="KAL1410197.1"/>
    </source>
</evidence>
<evidence type="ECO:0000256" key="5">
    <source>
        <dbReference type="SAM" id="Phobius"/>
    </source>
</evidence>
<evidence type="ECO:0000256" key="1">
    <source>
        <dbReference type="ARBA" id="ARBA00004141"/>
    </source>
</evidence>
<dbReference type="InterPro" id="IPR001046">
    <property type="entry name" value="NRAMP_fam"/>
</dbReference>
<dbReference type="PRINTS" id="PR00447">
    <property type="entry name" value="NATRESASSCMP"/>
</dbReference>